<feature type="coiled-coil region" evidence="1">
    <location>
        <begin position="214"/>
        <end position="241"/>
    </location>
</feature>
<evidence type="ECO:0000256" key="2">
    <source>
        <dbReference type="SAM" id="MobiDB-lite"/>
    </source>
</evidence>
<dbReference type="OrthoDB" id="6602015at2759"/>
<feature type="coiled-coil region" evidence="1">
    <location>
        <begin position="341"/>
        <end position="368"/>
    </location>
</feature>
<accession>A0A8B8GGK2</accession>
<feature type="coiled-coil region" evidence="1">
    <location>
        <begin position="105"/>
        <end position="167"/>
    </location>
</feature>
<evidence type="ECO:0000313" key="4">
    <source>
        <dbReference type="RefSeq" id="XP_025421706.1"/>
    </source>
</evidence>
<gene>
    <name evidence="4" type="primary">LOC112691610</name>
</gene>
<evidence type="ECO:0000256" key="1">
    <source>
        <dbReference type="SAM" id="Coils"/>
    </source>
</evidence>
<sequence length="455" mass="51443">MTFNQAINDLQNKLTCEKKKICELETKLVTYDADIEKKNELKVRKGNLQQRAEDLEIKLKKMNEEQLCMVSAQQKKLKSSEEEESCLRSKINKEHESNVCMTKKINRLKESEQRLLTEIENLEKVKNGLEIELCNAEARANELSSMVECLRKKVKSKEEELSCVRSRVCERQAELERLNDAFCRLQKELECNRSKLADAKSRAARAEECLTLEKRKLCNELEAKREALRGVKAELADAKQTAECERVTTARLTVLAAEQRDANERDQRDAAARAQRINKENRDKEESVCRMKHQTTELRRDGERAVAEAEVVRAKVRASECLLNKIKSSEDVQTGRDDCRREQLERDRDTLACDVRQKSKKIANLEQQVCCLRDEVGALQSCKNCSASTASRCVVCAAPSCCPPPATKKCPPVPSTTKKCPPASVSAPAMRLDISTTKCCSSSSLSNICTCSLMQ</sequence>
<dbReference type="GeneID" id="112691610"/>
<evidence type="ECO:0000313" key="3">
    <source>
        <dbReference type="Proteomes" id="UP000694846"/>
    </source>
</evidence>
<feature type="coiled-coil region" evidence="1">
    <location>
        <begin position="38"/>
        <end position="65"/>
    </location>
</feature>
<proteinExistence type="predicted"/>
<feature type="region of interest" description="Disordered" evidence="2">
    <location>
        <begin position="263"/>
        <end position="290"/>
    </location>
</feature>
<dbReference type="Proteomes" id="UP000694846">
    <property type="component" value="Unplaced"/>
</dbReference>
<dbReference type="RefSeq" id="XP_025421706.1">
    <property type="nucleotide sequence ID" value="XM_025565921.1"/>
</dbReference>
<reference evidence="4" key="1">
    <citation type="submission" date="2025-08" db="UniProtKB">
        <authorList>
            <consortium name="RefSeq"/>
        </authorList>
    </citation>
    <scope>IDENTIFICATION</scope>
    <source>
        <tissue evidence="4">Whole body</tissue>
    </source>
</reference>
<keyword evidence="3" id="KW-1185">Reference proteome</keyword>
<protein>
    <submittedName>
        <fullName evidence="4">Leucine-rich repeat-containing protein DDB_G0290503</fullName>
    </submittedName>
</protein>
<name>A0A8B8GGK2_9HEMI</name>
<keyword evidence="1" id="KW-0175">Coiled coil</keyword>
<dbReference type="AlphaFoldDB" id="A0A8B8GGK2"/>
<organism evidence="3 4">
    <name type="scientific">Sipha flava</name>
    <name type="common">yellow sugarcane aphid</name>
    <dbReference type="NCBI Taxonomy" id="143950"/>
    <lineage>
        <taxon>Eukaryota</taxon>
        <taxon>Metazoa</taxon>
        <taxon>Ecdysozoa</taxon>
        <taxon>Arthropoda</taxon>
        <taxon>Hexapoda</taxon>
        <taxon>Insecta</taxon>
        <taxon>Pterygota</taxon>
        <taxon>Neoptera</taxon>
        <taxon>Paraneoptera</taxon>
        <taxon>Hemiptera</taxon>
        <taxon>Sternorrhyncha</taxon>
        <taxon>Aphidomorpha</taxon>
        <taxon>Aphidoidea</taxon>
        <taxon>Aphididae</taxon>
        <taxon>Sipha</taxon>
    </lineage>
</organism>